<dbReference type="GO" id="GO:0008234">
    <property type="term" value="F:cysteine-type peptidase activity"/>
    <property type="evidence" value="ECO:0007669"/>
    <property type="project" value="InterPro"/>
</dbReference>
<dbReference type="SUPFAM" id="SSF54001">
    <property type="entry name" value="Cysteine proteinases"/>
    <property type="match status" value="1"/>
</dbReference>
<dbReference type="InterPro" id="IPR013128">
    <property type="entry name" value="Peptidase_C1A"/>
</dbReference>
<keyword evidence="6" id="KW-1185">Reference proteome</keyword>
<dbReference type="GO" id="GO:0006508">
    <property type="term" value="P:proteolysis"/>
    <property type="evidence" value="ECO:0007669"/>
    <property type="project" value="InterPro"/>
</dbReference>
<dbReference type="InterPro" id="IPR001212">
    <property type="entry name" value="Somatomedin_B_dom"/>
</dbReference>
<dbReference type="Proteomes" id="UP000580681">
    <property type="component" value="Unassembled WGS sequence"/>
</dbReference>
<proteinExistence type="inferred from homology"/>
<dbReference type="Pfam" id="PF00112">
    <property type="entry name" value="Peptidase_C1"/>
    <property type="match status" value="1"/>
</dbReference>
<dbReference type="InterPro" id="IPR000668">
    <property type="entry name" value="Peptidase_C1A_C"/>
</dbReference>
<dbReference type="AlphaFoldDB" id="A0A7K4VB16"/>
<comment type="caution">
    <text evidence="5">The sequence shown here is derived from an EMBL/GenBank/DDBJ whole genome shotgun (WGS) entry which is preliminary data.</text>
</comment>
<evidence type="ECO:0000256" key="1">
    <source>
        <dbReference type="ARBA" id="ARBA00008455"/>
    </source>
</evidence>
<keyword evidence="3" id="KW-0732">Signal</keyword>
<reference evidence="5 6" key="1">
    <citation type="submission" date="2019-09" db="EMBL/GenBank/DDBJ databases">
        <title>Bird 10,000 Genomes (B10K) Project - Family phase.</title>
        <authorList>
            <person name="Zhang G."/>
        </authorList>
    </citation>
    <scope>NUCLEOTIDE SEQUENCE [LARGE SCALE GENOMIC DNA]</scope>
    <source>
        <strain evidence="5">B10K-DU-015-11</strain>
        <tissue evidence="5">Mixed tissue sample</tissue>
    </source>
</reference>
<dbReference type="InterPro" id="IPR038765">
    <property type="entry name" value="Papain-like_cys_pep_sf"/>
</dbReference>
<dbReference type="PROSITE" id="PS50958">
    <property type="entry name" value="SMB_2"/>
    <property type="match status" value="1"/>
</dbReference>
<accession>A0A7K4VB16</accession>
<evidence type="ECO:0000256" key="3">
    <source>
        <dbReference type="SAM" id="SignalP"/>
    </source>
</evidence>
<dbReference type="EMBL" id="VYZJ01000372">
    <property type="protein sequence ID" value="NWR19411.1"/>
    <property type="molecule type" value="Genomic_DNA"/>
</dbReference>
<evidence type="ECO:0000256" key="2">
    <source>
        <dbReference type="ARBA" id="ARBA00023157"/>
    </source>
</evidence>
<protein>
    <submittedName>
        <fullName evidence="5">TINAG protein</fullName>
    </submittedName>
</protein>
<feature type="domain" description="SMB" evidence="4">
    <location>
        <begin position="58"/>
        <end position="112"/>
    </location>
</feature>
<gene>
    <name evidence="5" type="primary">Tinag</name>
    <name evidence="5" type="ORF">EMBFUC_R11068</name>
</gene>
<dbReference type="Gene3D" id="3.90.70.10">
    <property type="entry name" value="Cysteine proteinases"/>
    <property type="match status" value="1"/>
</dbReference>
<keyword evidence="2" id="KW-1015">Disulfide bond</keyword>
<feature type="chain" id="PRO_5029507898" evidence="3">
    <location>
        <begin position="21"/>
        <end position="423"/>
    </location>
</feature>
<evidence type="ECO:0000259" key="4">
    <source>
        <dbReference type="PROSITE" id="PS50958"/>
    </source>
</evidence>
<name>A0A7K4VB16_9EMBE</name>
<organism evidence="5 6">
    <name type="scientific">Emberiza fucata</name>
    <dbReference type="NCBI Taxonomy" id="337179"/>
    <lineage>
        <taxon>Eukaryota</taxon>
        <taxon>Metazoa</taxon>
        <taxon>Chordata</taxon>
        <taxon>Craniata</taxon>
        <taxon>Vertebrata</taxon>
        <taxon>Euteleostomi</taxon>
        <taxon>Archelosauria</taxon>
        <taxon>Archosauria</taxon>
        <taxon>Dinosauria</taxon>
        <taxon>Saurischia</taxon>
        <taxon>Theropoda</taxon>
        <taxon>Coelurosauria</taxon>
        <taxon>Aves</taxon>
        <taxon>Neognathae</taxon>
        <taxon>Neoaves</taxon>
        <taxon>Telluraves</taxon>
        <taxon>Australaves</taxon>
        <taxon>Passeriformes</taxon>
        <taxon>Passeroidea</taxon>
        <taxon>Fringillidae</taxon>
        <taxon>Emberizinae</taxon>
        <taxon>Emberizini</taxon>
        <taxon>Emberiza</taxon>
    </lineage>
</organism>
<sequence>MWHKIQILLLYCIASEVSMTKRLDSRRSFPQGLYSVKDSGSAKWNRIKRSLYQGSSCRIRGCCTGRDDDCSFTIVSRGAICYCDQYCTSGSPGPVDCCTDYWDVCNHPVEPTRSEEPWPPPAWGKWRENAQLALSCIISSLLNRCYEASCSYFNCYTSYSLCSTDTFLSHIFSVCCFMKSVSHNPTPFGTARHPRRFNAFFSRNPTWHIHAFSHQETSLHGKSLPEEKFPAIFSAIYEWPDWIHDPLDQRNCGASWAFSTASVAADRIAIHSKGQVTDNLSAQNLISCDTRNQHGCNGGSIDGAWRYLKTHGVVSYACYPSFWNKHLGPSAENQCYVSSEYGKNYTNGPCPNAFEKSNRLYRCASHYRVSSKETDIMKEIKERGPVQAIMKVYEDFFLYKEGIYRHSQKAGSKWKTHSVKLLG</sequence>
<dbReference type="PANTHER" id="PTHR12411">
    <property type="entry name" value="CYSTEINE PROTEASE FAMILY C1-RELATED"/>
    <property type="match status" value="1"/>
</dbReference>
<feature type="non-terminal residue" evidence="5">
    <location>
        <position position="1"/>
    </location>
</feature>
<evidence type="ECO:0000313" key="5">
    <source>
        <dbReference type="EMBL" id="NWR19411.1"/>
    </source>
</evidence>
<dbReference type="SMART" id="SM00645">
    <property type="entry name" value="Pept_C1"/>
    <property type="match status" value="1"/>
</dbReference>
<evidence type="ECO:0000313" key="6">
    <source>
        <dbReference type="Proteomes" id="UP000580681"/>
    </source>
</evidence>
<feature type="signal peptide" evidence="3">
    <location>
        <begin position="1"/>
        <end position="20"/>
    </location>
</feature>
<comment type="similarity">
    <text evidence="1">Belongs to the peptidase C1 family.</text>
</comment>
<feature type="non-terminal residue" evidence="5">
    <location>
        <position position="423"/>
    </location>
</feature>